<name>A0A158QE98_HYMDI</name>
<accession>A0A158QE98</accession>
<dbReference type="Proteomes" id="UP000274504">
    <property type="component" value="Unassembled WGS sequence"/>
</dbReference>
<sequence>MKHMSLKKELMKNELSNLRNEVLLLKQEFVNNRHNVDEYCHSRFHDDLSILNAKKRSIHNLILATLAASASSRESRSRYPSELKSLLRQLNAVEADLQEMLTSLNTKDPLEHADGAIKDTHVVVTPLSYINKEKQNCTSVTTVNVIVCEVSWHGLNAHPLDGMDNLANKEGVKSLTFSAMESS</sequence>
<reference evidence="2 3" key="2">
    <citation type="submission" date="2018-11" db="EMBL/GenBank/DDBJ databases">
        <authorList>
            <consortium name="Pathogen Informatics"/>
        </authorList>
    </citation>
    <scope>NUCLEOTIDE SEQUENCE [LARGE SCALE GENOMIC DNA]</scope>
</reference>
<dbReference type="AlphaFoldDB" id="A0A158QE98"/>
<organism evidence="4">
    <name type="scientific">Hymenolepis diminuta</name>
    <name type="common">Rat tapeworm</name>
    <dbReference type="NCBI Taxonomy" id="6216"/>
    <lineage>
        <taxon>Eukaryota</taxon>
        <taxon>Metazoa</taxon>
        <taxon>Spiralia</taxon>
        <taxon>Lophotrochozoa</taxon>
        <taxon>Platyhelminthes</taxon>
        <taxon>Cestoda</taxon>
        <taxon>Eucestoda</taxon>
        <taxon>Cyclophyllidea</taxon>
        <taxon>Hymenolepididae</taxon>
        <taxon>Hymenolepis</taxon>
    </lineage>
</organism>
<evidence type="ECO:0000256" key="1">
    <source>
        <dbReference type="SAM" id="Coils"/>
    </source>
</evidence>
<proteinExistence type="predicted"/>
<protein>
    <submittedName>
        <fullName evidence="4">Coiled-coil domain-containing protein 149</fullName>
    </submittedName>
</protein>
<feature type="coiled-coil region" evidence="1">
    <location>
        <begin position="1"/>
        <end position="28"/>
    </location>
</feature>
<gene>
    <name evidence="2" type="ORF">HDID_LOCUS7063</name>
</gene>
<reference evidence="4" key="1">
    <citation type="submission" date="2016-04" db="UniProtKB">
        <authorList>
            <consortium name="WormBaseParasite"/>
        </authorList>
    </citation>
    <scope>IDENTIFICATION</scope>
</reference>
<evidence type="ECO:0000313" key="4">
    <source>
        <dbReference type="WBParaSite" id="HDID_0000706501-mRNA-1"/>
    </source>
</evidence>
<dbReference type="WBParaSite" id="HDID_0000706501-mRNA-1">
    <property type="protein sequence ID" value="HDID_0000706501-mRNA-1"/>
    <property type="gene ID" value="HDID_0000706501"/>
</dbReference>
<dbReference type="EMBL" id="UYSG01010901">
    <property type="protein sequence ID" value="VDL59381.1"/>
    <property type="molecule type" value="Genomic_DNA"/>
</dbReference>
<evidence type="ECO:0000313" key="3">
    <source>
        <dbReference type="Proteomes" id="UP000274504"/>
    </source>
</evidence>
<evidence type="ECO:0000313" key="2">
    <source>
        <dbReference type="EMBL" id="VDL59381.1"/>
    </source>
</evidence>
<dbReference type="OrthoDB" id="10443380at2759"/>
<keyword evidence="1" id="KW-0175">Coiled coil</keyword>